<dbReference type="InterPro" id="IPR012795">
    <property type="entry name" value="tRNA_Ile_lys_synt_N"/>
</dbReference>
<evidence type="ECO:0000256" key="5">
    <source>
        <dbReference type="ARBA" id="ARBA00022840"/>
    </source>
</evidence>
<dbReference type="Gene3D" id="3.40.50.620">
    <property type="entry name" value="HUPs"/>
    <property type="match status" value="1"/>
</dbReference>
<dbReference type="Pfam" id="PF01171">
    <property type="entry name" value="ATP_bind_3"/>
    <property type="match status" value="1"/>
</dbReference>
<comment type="caution">
    <text evidence="10">The sequence shown here is derived from an EMBL/GenBank/DDBJ whole genome shotgun (WGS) entry which is preliminary data.</text>
</comment>
<keyword evidence="1 7" id="KW-0963">Cytoplasm</keyword>
<dbReference type="EC" id="6.3.4.19" evidence="7"/>
<keyword evidence="2 7" id="KW-0436">Ligase</keyword>
<protein>
    <recommendedName>
        <fullName evidence="7">tRNA(Ile)-lysidine synthase</fullName>
        <ecNumber evidence="7">6.3.4.19</ecNumber>
    </recommendedName>
    <alternativeName>
        <fullName evidence="7">tRNA(Ile)-2-lysyl-cytidine synthase</fullName>
    </alternativeName>
    <alternativeName>
        <fullName evidence="7">tRNA(Ile)-lysidine synthetase</fullName>
    </alternativeName>
</protein>
<evidence type="ECO:0000256" key="3">
    <source>
        <dbReference type="ARBA" id="ARBA00022694"/>
    </source>
</evidence>
<evidence type="ECO:0000259" key="8">
    <source>
        <dbReference type="Pfam" id="PF01171"/>
    </source>
</evidence>
<dbReference type="InterPro" id="IPR011063">
    <property type="entry name" value="TilS/TtcA_N"/>
</dbReference>
<comment type="similarity">
    <text evidence="7">Belongs to the tRNA(Ile)-lysidine synthase family.</text>
</comment>
<evidence type="ECO:0000256" key="4">
    <source>
        <dbReference type="ARBA" id="ARBA00022741"/>
    </source>
</evidence>
<dbReference type="STRING" id="1817772.A2527_00115"/>
<evidence type="ECO:0000256" key="7">
    <source>
        <dbReference type="HAMAP-Rule" id="MF_01161"/>
    </source>
</evidence>
<reference evidence="10 11" key="1">
    <citation type="journal article" date="2016" name="Nat. Commun.">
        <title>Thousands of microbial genomes shed light on interconnected biogeochemical processes in an aquifer system.</title>
        <authorList>
            <person name="Anantharaman K."/>
            <person name="Brown C.T."/>
            <person name="Hug L.A."/>
            <person name="Sharon I."/>
            <person name="Castelle C.J."/>
            <person name="Probst A.J."/>
            <person name="Thomas B.C."/>
            <person name="Singh A."/>
            <person name="Wilkins M.J."/>
            <person name="Karaoz U."/>
            <person name="Brodie E.L."/>
            <person name="Williams K.H."/>
            <person name="Hubbard S.S."/>
            <person name="Banfield J.F."/>
        </authorList>
    </citation>
    <scope>NUCLEOTIDE SEQUENCE [LARGE SCALE GENOMIC DNA]</scope>
</reference>
<evidence type="ECO:0000256" key="2">
    <source>
        <dbReference type="ARBA" id="ARBA00022598"/>
    </source>
</evidence>
<dbReference type="SUPFAM" id="SSF52402">
    <property type="entry name" value="Adenine nucleotide alpha hydrolases-like"/>
    <property type="match status" value="1"/>
</dbReference>
<comment type="function">
    <text evidence="7">Ligates lysine onto the cytidine present at position 34 of the AUA codon-specific tRNA(Ile) that contains the anticodon CAU, in an ATP-dependent manner. Cytidine is converted to lysidine, thus changing the amino acid specificity of the tRNA from methionine to isoleucine.</text>
</comment>
<comment type="catalytic activity">
    <reaction evidence="6 7">
        <text>cytidine(34) in tRNA(Ile2) + L-lysine + ATP = lysidine(34) in tRNA(Ile2) + AMP + diphosphate + H(+)</text>
        <dbReference type="Rhea" id="RHEA:43744"/>
        <dbReference type="Rhea" id="RHEA-COMP:10625"/>
        <dbReference type="Rhea" id="RHEA-COMP:10670"/>
        <dbReference type="ChEBI" id="CHEBI:15378"/>
        <dbReference type="ChEBI" id="CHEBI:30616"/>
        <dbReference type="ChEBI" id="CHEBI:32551"/>
        <dbReference type="ChEBI" id="CHEBI:33019"/>
        <dbReference type="ChEBI" id="CHEBI:82748"/>
        <dbReference type="ChEBI" id="CHEBI:83665"/>
        <dbReference type="ChEBI" id="CHEBI:456215"/>
        <dbReference type="EC" id="6.3.4.19"/>
    </reaction>
</comment>
<dbReference type="InterPro" id="IPR014729">
    <property type="entry name" value="Rossmann-like_a/b/a_fold"/>
</dbReference>
<dbReference type="GO" id="GO:0006400">
    <property type="term" value="P:tRNA modification"/>
    <property type="evidence" value="ECO:0007669"/>
    <property type="project" value="UniProtKB-UniRule"/>
</dbReference>
<evidence type="ECO:0000313" key="10">
    <source>
        <dbReference type="EMBL" id="OGG96918.1"/>
    </source>
</evidence>
<dbReference type="GO" id="GO:0032267">
    <property type="term" value="F:tRNA(Ile)-lysidine synthase activity"/>
    <property type="evidence" value="ECO:0007669"/>
    <property type="project" value="UniProtKB-EC"/>
</dbReference>
<dbReference type="GO" id="GO:0005524">
    <property type="term" value="F:ATP binding"/>
    <property type="evidence" value="ECO:0007669"/>
    <property type="project" value="UniProtKB-UniRule"/>
</dbReference>
<organism evidence="10 11">
    <name type="scientific">Candidatus Lambdaproteobacteria bacterium RIFOXYD2_FULL_50_16</name>
    <dbReference type="NCBI Taxonomy" id="1817772"/>
    <lineage>
        <taxon>Bacteria</taxon>
        <taxon>Pseudomonadati</taxon>
        <taxon>Pseudomonadota</taxon>
        <taxon>Candidatus Lambdaproteobacteria</taxon>
    </lineage>
</organism>
<evidence type="ECO:0000256" key="6">
    <source>
        <dbReference type="ARBA" id="ARBA00048539"/>
    </source>
</evidence>
<dbReference type="Proteomes" id="UP000178449">
    <property type="component" value="Unassembled WGS sequence"/>
</dbReference>
<sequence>MDLLAYQLCSRATEEGWFAGGDRILVSLSGGADSTALAAILGEFREKIDLELQLVYFDHGLRPEQLEAEEAHCRNLAGKLGVLFEIHRPAEPLQKTGIQAQARDWRRQTLLGRAEATGARWIALGHHLDDLVETQLWRIMRGTSLFGLSPMQVCSPPWLRPLLAITKLEIKDYLTRQSLDYCEDSSNQEETYLRNRIRHRLVPLMSELAGTGLEEKLAKLASEANELGDYFLSLLPTLPWEAPELEYQLLVSLNPLFAREVLHRFLTDKGCREISRHHLQDILRLALTGRGDWEVALKDQLVVEGRQGRVRIRLAQ</sequence>
<evidence type="ECO:0000313" key="11">
    <source>
        <dbReference type="Proteomes" id="UP000178449"/>
    </source>
</evidence>
<dbReference type="InterPro" id="IPR012094">
    <property type="entry name" value="tRNA_Ile_lys_synt"/>
</dbReference>
<dbReference type="InterPro" id="IPR015262">
    <property type="entry name" value="tRNA_Ile_lys_synt_subst-bd"/>
</dbReference>
<name>A0A1F6GFN7_9PROT</name>
<dbReference type="AlphaFoldDB" id="A0A1F6GFN7"/>
<dbReference type="PANTHER" id="PTHR43033">
    <property type="entry name" value="TRNA(ILE)-LYSIDINE SYNTHASE-RELATED"/>
    <property type="match status" value="1"/>
</dbReference>
<accession>A0A1F6GFN7</accession>
<keyword evidence="5 7" id="KW-0067">ATP-binding</keyword>
<keyword evidence="3 7" id="KW-0819">tRNA processing</keyword>
<dbReference type="NCBIfam" id="TIGR02432">
    <property type="entry name" value="lysidine_TilS_N"/>
    <property type="match status" value="1"/>
</dbReference>
<dbReference type="GO" id="GO:0005737">
    <property type="term" value="C:cytoplasm"/>
    <property type="evidence" value="ECO:0007669"/>
    <property type="project" value="UniProtKB-SubCell"/>
</dbReference>
<gene>
    <name evidence="7" type="primary">tilS</name>
    <name evidence="10" type="ORF">A2527_00115</name>
</gene>
<feature type="binding site" evidence="7">
    <location>
        <begin position="29"/>
        <end position="34"/>
    </location>
    <ligand>
        <name>ATP</name>
        <dbReference type="ChEBI" id="CHEBI:30616"/>
    </ligand>
</feature>
<dbReference type="Pfam" id="PF09179">
    <property type="entry name" value="TilS"/>
    <property type="match status" value="1"/>
</dbReference>
<feature type="domain" description="tRNA(Ile)-lysidine/2-thiocytidine synthase N-terminal" evidence="8">
    <location>
        <begin position="24"/>
        <end position="200"/>
    </location>
</feature>
<keyword evidence="4 7" id="KW-0547">Nucleotide-binding</keyword>
<dbReference type="HAMAP" id="MF_01161">
    <property type="entry name" value="tRNA_Ile_lys_synt"/>
    <property type="match status" value="1"/>
</dbReference>
<feature type="domain" description="tRNA(Ile)-lysidine synthase substrate-binding" evidence="9">
    <location>
        <begin position="249"/>
        <end position="303"/>
    </location>
</feature>
<proteinExistence type="inferred from homology"/>
<evidence type="ECO:0000259" key="9">
    <source>
        <dbReference type="Pfam" id="PF09179"/>
    </source>
</evidence>
<comment type="domain">
    <text evidence="7">The N-terminal region contains the highly conserved SGGXDS motif, predicted to be a P-loop motif involved in ATP binding.</text>
</comment>
<comment type="subcellular location">
    <subcellularLocation>
        <location evidence="7">Cytoplasm</location>
    </subcellularLocation>
</comment>
<dbReference type="PANTHER" id="PTHR43033:SF1">
    <property type="entry name" value="TRNA(ILE)-LYSIDINE SYNTHASE-RELATED"/>
    <property type="match status" value="1"/>
</dbReference>
<dbReference type="CDD" id="cd01992">
    <property type="entry name" value="TilS_N"/>
    <property type="match status" value="1"/>
</dbReference>
<dbReference type="EMBL" id="MFNE01000007">
    <property type="protein sequence ID" value="OGG96918.1"/>
    <property type="molecule type" value="Genomic_DNA"/>
</dbReference>
<evidence type="ECO:0000256" key="1">
    <source>
        <dbReference type="ARBA" id="ARBA00022490"/>
    </source>
</evidence>